<dbReference type="InterPro" id="IPR021766">
    <property type="entry name" value="PhoR_N"/>
</dbReference>
<dbReference type="InterPro" id="IPR014310">
    <property type="entry name" value="Sig_transdc_His_kinase_PhoR"/>
</dbReference>
<dbReference type="SUPFAM" id="SSF47384">
    <property type="entry name" value="Homodimeric domain of signal transducing histidine kinase"/>
    <property type="match status" value="1"/>
</dbReference>
<gene>
    <name evidence="20" type="ORF">CK501_01235</name>
</gene>
<dbReference type="SMART" id="SM00388">
    <property type="entry name" value="HisKA"/>
    <property type="match status" value="1"/>
</dbReference>
<evidence type="ECO:0000256" key="6">
    <source>
        <dbReference type="ARBA" id="ARBA00022475"/>
    </source>
</evidence>
<dbReference type="NCBIfam" id="NF008235">
    <property type="entry name" value="PRK11006.1"/>
    <property type="match status" value="1"/>
</dbReference>
<dbReference type="InterPro" id="IPR004358">
    <property type="entry name" value="Sig_transdc_His_kin-like_C"/>
</dbReference>
<dbReference type="InterPro" id="IPR000014">
    <property type="entry name" value="PAS"/>
</dbReference>
<evidence type="ECO:0000256" key="11">
    <source>
        <dbReference type="ARBA" id="ARBA00022741"/>
    </source>
</evidence>
<keyword evidence="9" id="KW-0808">Transferase</keyword>
<dbReference type="PANTHER" id="PTHR45453:SF1">
    <property type="entry name" value="PHOSPHATE REGULON SENSOR PROTEIN PHOR"/>
    <property type="match status" value="1"/>
</dbReference>
<keyword evidence="8" id="KW-0592">Phosphate transport</keyword>
<evidence type="ECO:0000313" key="21">
    <source>
        <dbReference type="Proteomes" id="UP000218896"/>
    </source>
</evidence>
<dbReference type="PANTHER" id="PTHR45453">
    <property type="entry name" value="PHOSPHATE REGULON SENSOR PROTEIN PHOR"/>
    <property type="match status" value="1"/>
</dbReference>
<reference evidence="20 21" key="1">
    <citation type="submission" date="2017-08" db="EMBL/GenBank/DDBJ databases">
        <title>Halovibrio sewagensis sp. nov., isolated from wastewater of high salinity.</title>
        <authorList>
            <person name="Dong X."/>
            <person name="Zhang G."/>
        </authorList>
    </citation>
    <scope>NUCLEOTIDE SEQUENCE [LARGE SCALE GENOMIC DNA]</scope>
    <source>
        <strain evidence="20 21">YL5-2</strain>
    </source>
</reference>
<evidence type="ECO:0000256" key="14">
    <source>
        <dbReference type="ARBA" id="ARBA00022989"/>
    </source>
</evidence>
<evidence type="ECO:0000256" key="1">
    <source>
        <dbReference type="ARBA" id="ARBA00000085"/>
    </source>
</evidence>
<dbReference type="Gene3D" id="3.30.450.20">
    <property type="entry name" value="PAS domain"/>
    <property type="match status" value="1"/>
</dbReference>
<dbReference type="OrthoDB" id="9813151at2"/>
<dbReference type="Pfam" id="PF00512">
    <property type="entry name" value="HisKA"/>
    <property type="match status" value="1"/>
</dbReference>
<dbReference type="Pfam" id="PF02518">
    <property type="entry name" value="HATPase_c"/>
    <property type="match status" value="1"/>
</dbReference>
<dbReference type="NCBIfam" id="TIGR02966">
    <property type="entry name" value="phoR_proteo"/>
    <property type="match status" value="1"/>
</dbReference>
<proteinExistence type="predicted"/>
<comment type="caution">
    <text evidence="20">The sequence shown here is derived from an EMBL/GenBank/DDBJ whole genome shotgun (WGS) entry which is preliminary data.</text>
</comment>
<protein>
    <recommendedName>
        <fullName evidence="4">Phosphate regulon sensor protein PhoR</fullName>
        <ecNumber evidence="3">2.7.13.3</ecNumber>
    </recommendedName>
</protein>
<evidence type="ECO:0000256" key="12">
    <source>
        <dbReference type="ARBA" id="ARBA00022777"/>
    </source>
</evidence>
<dbReference type="Gene3D" id="3.30.565.10">
    <property type="entry name" value="Histidine kinase-like ATPase, C-terminal domain"/>
    <property type="match status" value="1"/>
</dbReference>
<evidence type="ECO:0000256" key="3">
    <source>
        <dbReference type="ARBA" id="ARBA00012438"/>
    </source>
</evidence>
<comment type="subcellular location">
    <subcellularLocation>
        <location evidence="2">Cell membrane</location>
    </subcellularLocation>
</comment>
<dbReference type="InterPro" id="IPR003661">
    <property type="entry name" value="HisK_dim/P_dom"/>
</dbReference>
<dbReference type="PROSITE" id="PS50112">
    <property type="entry name" value="PAS"/>
    <property type="match status" value="1"/>
</dbReference>
<evidence type="ECO:0000256" key="8">
    <source>
        <dbReference type="ARBA" id="ARBA00022592"/>
    </source>
</evidence>
<dbReference type="Gene3D" id="1.10.287.130">
    <property type="match status" value="1"/>
</dbReference>
<dbReference type="CDD" id="cd00130">
    <property type="entry name" value="PAS"/>
    <property type="match status" value="1"/>
</dbReference>
<dbReference type="GO" id="GO:0005524">
    <property type="term" value="F:ATP binding"/>
    <property type="evidence" value="ECO:0007669"/>
    <property type="project" value="UniProtKB-KW"/>
</dbReference>
<dbReference type="GO" id="GO:0016036">
    <property type="term" value="P:cellular response to phosphate starvation"/>
    <property type="evidence" value="ECO:0007669"/>
    <property type="project" value="TreeGrafter"/>
</dbReference>
<dbReference type="InterPro" id="IPR050351">
    <property type="entry name" value="BphY/WalK/GraS-like"/>
</dbReference>
<dbReference type="Pfam" id="PF11808">
    <property type="entry name" value="PhoR"/>
    <property type="match status" value="1"/>
</dbReference>
<evidence type="ECO:0000256" key="4">
    <source>
        <dbReference type="ARBA" id="ARBA00019665"/>
    </source>
</evidence>
<dbReference type="InterPro" id="IPR035965">
    <property type="entry name" value="PAS-like_dom_sf"/>
</dbReference>
<keyword evidence="16" id="KW-0472">Membrane</keyword>
<dbReference type="SMART" id="SM00091">
    <property type="entry name" value="PAS"/>
    <property type="match status" value="1"/>
</dbReference>
<dbReference type="SMART" id="SM00387">
    <property type="entry name" value="HATPase_c"/>
    <property type="match status" value="1"/>
</dbReference>
<feature type="domain" description="Histidine kinase" evidence="18">
    <location>
        <begin position="211"/>
        <end position="428"/>
    </location>
</feature>
<dbReference type="GO" id="GO:0006817">
    <property type="term" value="P:phosphate ion transport"/>
    <property type="evidence" value="ECO:0007669"/>
    <property type="project" value="UniProtKB-KW"/>
</dbReference>
<dbReference type="EC" id="2.7.13.3" evidence="3"/>
<evidence type="ECO:0000256" key="9">
    <source>
        <dbReference type="ARBA" id="ARBA00022679"/>
    </source>
</evidence>
<keyword evidence="5" id="KW-0813">Transport</keyword>
<evidence type="ECO:0000256" key="16">
    <source>
        <dbReference type="ARBA" id="ARBA00023136"/>
    </source>
</evidence>
<feature type="domain" description="PAS" evidence="19">
    <location>
        <begin position="95"/>
        <end position="136"/>
    </location>
</feature>
<sequence length="435" mass="49307">MSTGLKKHLRRLALLLTASLLAGWLLGRPTLVLALTLAFYAGWMLHQLNRLHRWLERSNQEAEPPEAPGLWGEVLDDIYRLQKRHLRARDRLQSMINRIRESTNALRDGVVMTDAAGAMEWWNQAAENLCGFNSTQDQGEYIHNLIRTPEFRSYFEAKAYAEPLEIESPARPRTRLQIEINLFGEDDRLITIKDVTRLYQLEKMRRDFVSNVSHEMRTPLTVLSGYLETLAEQTDRMPSGWQRPMDAMRHQANRMEALITDLLLLSRLETSDRNTGDAECRPADLLRQIQQDAMALSGDQEHEIELRIGDNRSIRGDAEQLRSAFSNIIFNAVKYTPGGGHIRIDYSAGSEGISVSVADDGPGIDPEHIPRLTERFYRADPSRSKETGGTGLGLAIVKHILYNHDGYLSIDSTPNSGSTFRCHLPANRIIPENGQ</sequence>
<evidence type="ECO:0000256" key="5">
    <source>
        <dbReference type="ARBA" id="ARBA00022448"/>
    </source>
</evidence>
<dbReference type="CDD" id="cd00082">
    <property type="entry name" value="HisKA"/>
    <property type="match status" value="1"/>
</dbReference>
<organism evidence="20 21">
    <name type="scientific">Halovibrio salipaludis</name>
    <dbReference type="NCBI Taxonomy" id="2032626"/>
    <lineage>
        <taxon>Bacteria</taxon>
        <taxon>Pseudomonadati</taxon>
        <taxon>Pseudomonadota</taxon>
        <taxon>Gammaproteobacteria</taxon>
        <taxon>Oceanospirillales</taxon>
        <taxon>Halomonadaceae</taxon>
        <taxon>Halovibrio</taxon>
    </lineage>
</organism>
<comment type="catalytic activity">
    <reaction evidence="1">
        <text>ATP + protein L-histidine = ADP + protein N-phospho-L-histidine.</text>
        <dbReference type="EC" id="2.7.13.3"/>
    </reaction>
</comment>
<evidence type="ECO:0000256" key="10">
    <source>
        <dbReference type="ARBA" id="ARBA00022692"/>
    </source>
</evidence>
<dbReference type="SUPFAM" id="SSF55874">
    <property type="entry name" value="ATPase domain of HSP90 chaperone/DNA topoisomerase II/histidine kinase"/>
    <property type="match status" value="1"/>
</dbReference>
<keyword evidence="10" id="KW-0812">Transmembrane</keyword>
<dbReference type="SUPFAM" id="SSF55785">
    <property type="entry name" value="PYP-like sensor domain (PAS domain)"/>
    <property type="match status" value="1"/>
</dbReference>
<dbReference type="PROSITE" id="PS50109">
    <property type="entry name" value="HIS_KIN"/>
    <property type="match status" value="1"/>
</dbReference>
<name>A0A2A2F8N4_9GAMM</name>
<evidence type="ECO:0000256" key="13">
    <source>
        <dbReference type="ARBA" id="ARBA00022840"/>
    </source>
</evidence>
<dbReference type="PRINTS" id="PR00344">
    <property type="entry name" value="BCTRLSENSOR"/>
</dbReference>
<keyword evidence="6" id="KW-1003">Cell membrane</keyword>
<dbReference type="EMBL" id="NSKD01000001">
    <property type="protein sequence ID" value="PAU81806.1"/>
    <property type="molecule type" value="Genomic_DNA"/>
</dbReference>
<evidence type="ECO:0000256" key="2">
    <source>
        <dbReference type="ARBA" id="ARBA00004236"/>
    </source>
</evidence>
<comment type="function">
    <text evidence="17">Member of the two-component regulatory system PhoR/PhoB involved in the phosphate regulon genes expression. PhoR may function as a membrane-associated protein kinase that phosphorylates PhoB in response to environmental signals.</text>
</comment>
<accession>A0A2A2F8N4</accession>
<dbReference type="InterPro" id="IPR003594">
    <property type="entry name" value="HATPase_dom"/>
</dbReference>
<keyword evidence="13" id="KW-0067">ATP-binding</keyword>
<keyword evidence="15" id="KW-0902">Two-component regulatory system</keyword>
<dbReference type="InterPro" id="IPR005467">
    <property type="entry name" value="His_kinase_dom"/>
</dbReference>
<evidence type="ECO:0000256" key="17">
    <source>
        <dbReference type="ARBA" id="ARBA00025207"/>
    </source>
</evidence>
<keyword evidence="14" id="KW-1133">Transmembrane helix</keyword>
<evidence type="ECO:0000259" key="19">
    <source>
        <dbReference type="PROSITE" id="PS50112"/>
    </source>
</evidence>
<dbReference type="InterPro" id="IPR013767">
    <property type="entry name" value="PAS_fold"/>
</dbReference>
<dbReference type="GO" id="GO:0006355">
    <property type="term" value="P:regulation of DNA-templated transcription"/>
    <property type="evidence" value="ECO:0007669"/>
    <property type="project" value="InterPro"/>
</dbReference>
<evidence type="ECO:0000259" key="18">
    <source>
        <dbReference type="PROSITE" id="PS50109"/>
    </source>
</evidence>
<keyword evidence="21" id="KW-1185">Reference proteome</keyword>
<dbReference type="Proteomes" id="UP000218896">
    <property type="component" value="Unassembled WGS sequence"/>
</dbReference>
<dbReference type="RefSeq" id="WP_095615906.1">
    <property type="nucleotide sequence ID" value="NZ_NSKD01000001.1"/>
</dbReference>
<dbReference type="AlphaFoldDB" id="A0A2A2F8N4"/>
<keyword evidence="11" id="KW-0547">Nucleotide-binding</keyword>
<keyword evidence="7" id="KW-0597">Phosphoprotein</keyword>
<dbReference type="GO" id="GO:0005886">
    <property type="term" value="C:plasma membrane"/>
    <property type="evidence" value="ECO:0007669"/>
    <property type="project" value="UniProtKB-SubCell"/>
</dbReference>
<keyword evidence="12 20" id="KW-0418">Kinase</keyword>
<dbReference type="InterPro" id="IPR036890">
    <property type="entry name" value="HATPase_C_sf"/>
</dbReference>
<dbReference type="InterPro" id="IPR036097">
    <property type="entry name" value="HisK_dim/P_sf"/>
</dbReference>
<dbReference type="Pfam" id="PF00989">
    <property type="entry name" value="PAS"/>
    <property type="match status" value="1"/>
</dbReference>
<dbReference type="GO" id="GO:0004721">
    <property type="term" value="F:phosphoprotein phosphatase activity"/>
    <property type="evidence" value="ECO:0007669"/>
    <property type="project" value="InterPro"/>
</dbReference>
<dbReference type="GO" id="GO:0000155">
    <property type="term" value="F:phosphorelay sensor kinase activity"/>
    <property type="evidence" value="ECO:0007669"/>
    <property type="project" value="InterPro"/>
</dbReference>
<evidence type="ECO:0000256" key="7">
    <source>
        <dbReference type="ARBA" id="ARBA00022553"/>
    </source>
</evidence>
<evidence type="ECO:0000313" key="20">
    <source>
        <dbReference type="EMBL" id="PAU81806.1"/>
    </source>
</evidence>
<evidence type="ECO:0000256" key="15">
    <source>
        <dbReference type="ARBA" id="ARBA00023012"/>
    </source>
</evidence>
<dbReference type="FunFam" id="1.10.287.130:FF:000001">
    <property type="entry name" value="Two-component sensor histidine kinase"/>
    <property type="match status" value="1"/>
</dbReference>
<dbReference type="FunFam" id="3.30.565.10:FF:000032">
    <property type="entry name" value="Phosphate regulon sensor histidine kinase PhoR"/>
    <property type="match status" value="1"/>
</dbReference>